<sequence length="103" mass="10731">MRRAVTRPPLYVRRPFLAGLLRQLPLLAVLGVVGAGLLMVGVGHWRQGLAVVGAALVGAGLLRAVLPVRRVGFLAVRSRPVDVVLMAGTGLLLTVLALLIPAG</sequence>
<evidence type="ECO:0008006" key="4">
    <source>
        <dbReference type="Google" id="ProtNLM"/>
    </source>
</evidence>
<organism evidence="2 3">
    <name type="scientific">Blastococcus tunisiensis</name>
    <dbReference type="NCBI Taxonomy" id="1798228"/>
    <lineage>
        <taxon>Bacteria</taxon>
        <taxon>Bacillati</taxon>
        <taxon>Actinomycetota</taxon>
        <taxon>Actinomycetes</taxon>
        <taxon>Geodermatophilales</taxon>
        <taxon>Geodermatophilaceae</taxon>
        <taxon>Blastococcus</taxon>
    </lineage>
</organism>
<keyword evidence="1" id="KW-1133">Transmembrane helix</keyword>
<keyword evidence="1" id="KW-0812">Transmembrane</keyword>
<dbReference type="Pfam" id="PF11222">
    <property type="entry name" value="DUF3017"/>
    <property type="match status" value="1"/>
</dbReference>
<evidence type="ECO:0000313" key="3">
    <source>
        <dbReference type="Proteomes" id="UP000198589"/>
    </source>
</evidence>
<name>A0A1I1WGC3_9ACTN</name>
<evidence type="ECO:0000313" key="2">
    <source>
        <dbReference type="EMBL" id="SFD92463.1"/>
    </source>
</evidence>
<protein>
    <recommendedName>
        <fullName evidence="4">DUF3017 domain-containing protein</fullName>
    </recommendedName>
</protein>
<keyword evidence="1" id="KW-0472">Membrane</keyword>
<dbReference type="EMBL" id="FOND01000001">
    <property type="protein sequence ID" value="SFD92463.1"/>
    <property type="molecule type" value="Genomic_DNA"/>
</dbReference>
<dbReference type="InterPro" id="IPR021385">
    <property type="entry name" value="DUF3017"/>
</dbReference>
<dbReference type="STRING" id="1798228.SAMN05216574_101316"/>
<accession>A0A1I1WGC3</accession>
<gene>
    <name evidence="2" type="ORF">SAMN05216574_101316</name>
</gene>
<feature type="transmembrane region" description="Helical" evidence="1">
    <location>
        <begin position="20"/>
        <end position="42"/>
    </location>
</feature>
<feature type="transmembrane region" description="Helical" evidence="1">
    <location>
        <begin position="48"/>
        <end position="68"/>
    </location>
</feature>
<dbReference type="AlphaFoldDB" id="A0A1I1WGC3"/>
<reference evidence="3" key="1">
    <citation type="submission" date="2016-10" db="EMBL/GenBank/DDBJ databases">
        <authorList>
            <person name="Varghese N."/>
            <person name="Submissions S."/>
        </authorList>
    </citation>
    <scope>NUCLEOTIDE SEQUENCE [LARGE SCALE GENOMIC DNA]</scope>
    <source>
        <strain evidence="3">DSM 46838</strain>
    </source>
</reference>
<dbReference type="Proteomes" id="UP000198589">
    <property type="component" value="Unassembled WGS sequence"/>
</dbReference>
<feature type="transmembrane region" description="Helical" evidence="1">
    <location>
        <begin position="80"/>
        <end position="100"/>
    </location>
</feature>
<keyword evidence="3" id="KW-1185">Reference proteome</keyword>
<evidence type="ECO:0000256" key="1">
    <source>
        <dbReference type="SAM" id="Phobius"/>
    </source>
</evidence>
<proteinExistence type="predicted"/>